<dbReference type="Proteomes" id="UP000754883">
    <property type="component" value="Unassembled WGS sequence"/>
</dbReference>
<protein>
    <submittedName>
        <fullName evidence="2">Uncharacterized protein</fullName>
    </submittedName>
</protein>
<comment type="caution">
    <text evidence="2">The sequence shown here is derived from an EMBL/GenBank/DDBJ whole genome shotgun (WGS) entry which is preliminary data.</text>
</comment>
<feature type="signal peptide" evidence="1">
    <location>
        <begin position="1"/>
        <end position="23"/>
    </location>
</feature>
<sequence>MIVVKNLSIAAALLTGAAQHALAAPIASSDLVLRSGAGVINEAVLGARAVDIEYPGLEERKVNGKRLLHNSARVGKGLSKILLRDLETDKNFELSEQMMAVEIEGRDLEERKINRKKLLRGAAKVGKGLLKLLLRNGDLKERDVQFDERDLEYVFARYLQDGE</sequence>
<evidence type="ECO:0000313" key="2">
    <source>
        <dbReference type="EMBL" id="CAG9987085.1"/>
    </source>
</evidence>
<keyword evidence="3" id="KW-1185">Reference proteome</keyword>
<keyword evidence="1" id="KW-0732">Signal</keyword>
<organism evidence="2 3">
    <name type="scientific">Clonostachys byssicola</name>
    <dbReference type="NCBI Taxonomy" id="160290"/>
    <lineage>
        <taxon>Eukaryota</taxon>
        <taxon>Fungi</taxon>
        <taxon>Dikarya</taxon>
        <taxon>Ascomycota</taxon>
        <taxon>Pezizomycotina</taxon>
        <taxon>Sordariomycetes</taxon>
        <taxon>Hypocreomycetidae</taxon>
        <taxon>Hypocreales</taxon>
        <taxon>Bionectriaceae</taxon>
        <taxon>Clonostachys</taxon>
    </lineage>
</organism>
<dbReference type="EMBL" id="CABFNO020001407">
    <property type="protein sequence ID" value="CAG9987085.1"/>
    <property type="molecule type" value="Genomic_DNA"/>
</dbReference>
<reference evidence="2" key="1">
    <citation type="submission" date="2021-10" db="EMBL/GenBank/DDBJ databases">
        <authorList>
            <person name="Piombo E."/>
        </authorList>
    </citation>
    <scope>NUCLEOTIDE SEQUENCE</scope>
</reference>
<dbReference type="AlphaFoldDB" id="A0A9N9UE63"/>
<feature type="chain" id="PRO_5040310436" evidence="1">
    <location>
        <begin position="24"/>
        <end position="163"/>
    </location>
</feature>
<name>A0A9N9UE63_9HYPO</name>
<gene>
    <name evidence="2" type="ORF">CBYS24578_00013726</name>
</gene>
<evidence type="ECO:0000256" key="1">
    <source>
        <dbReference type="SAM" id="SignalP"/>
    </source>
</evidence>
<proteinExistence type="predicted"/>
<evidence type="ECO:0000313" key="3">
    <source>
        <dbReference type="Proteomes" id="UP000754883"/>
    </source>
</evidence>
<dbReference type="OrthoDB" id="10423162at2759"/>
<accession>A0A9N9UE63</accession>